<protein>
    <submittedName>
        <fullName evidence="6">NAD(P)-dependent dehydrogenase (Short-subunit alcohol dehydrogenase family)</fullName>
    </submittedName>
    <submittedName>
        <fullName evidence="5">Short-chain dehydrogenase</fullName>
    </submittedName>
</protein>
<comment type="caution">
    <text evidence="6">The sequence shown here is derived from an EMBL/GenBank/DDBJ whole genome shotgun (WGS) entry which is preliminary data.</text>
</comment>
<dbReference type="Pfam" id="PF00106">
    <property type="entry name" value="adh_short"/>
    <property type="match status" value="1"/>
</dbReference>
<reference evidence="5 8" key="2">
    <citation type="submission" date="2021-03" db="EMBL/GenBank/DDBJ databases">
        <title>Whole genome shotgun sequence of Salinispora arenicola NBRC 105043.</title>
        <authorList>
            <person name="Komaki H."/>
            <person name="Tamura T."/>
        </authorList>
    </citation>
    <scope>NUCLEOTIDE SEQUENCE [LARGE SCALE GENOMIC DNA]</scope>
    <source>
        <strain evidence="5 8">NBRC 105043</strain>
    </source>
</reference>
<dbReference type="EMBL" id="VFOL01000001">
    <property type="protein sequence ID" value="TQL39166.1"/>
    <property type="molecule type" value="Genomic_DNA"/>
</dbReference>
<reference evidence="6 7" key="1">
    <citation type="submission" date="2019-06" db="EMBL/GenBank/DDBJ databases">
        <title>Sequencing the genomes of 1000 actinobacteria strains.</title>
        <authorList>
            <person name="Klenk H.-P."/>
        </authorList>
    </citation>
    <scope>NUCLEOTIDE SEQUENCE [LARGE SCALE GENOMIC DNA]</scope>
    <source>
        <strain evidence="6 7">DSM 44819</strain>
    </source>
</reference>
<evidence type="ECO:0000313" key="5">
    <source>
        <dbReference type="EMBL" id="GIM88078.1"/>
    </source>
</evidence>
<dbReference type="EMBL" id="BOQM01000058">
    <property type="protein sequence ID" value="GIM88078.1"/>
    <property type="molecule type" value="Genomic_DNA"/>
</dbReference>
<dbReference type="Proteomes" id="UP000315983">
    <property type="component" value="Unassembled WGS sequence"/>
</dbReference>
<dbReference type="PRINTS" id="PR00081">
    <property type="entry name" value="GDHRDH"/>
</dbReference>
<keyword evidence="3" id="KW-0560">Oxidoreductase</keyword>
<dbReference type="InterPro" id="IPR045313">
    <property type="entry name" value="CBR1-like"/>
</dbReference>
<dbReference type="AlphaFoldDB" id="A0A542XTJ3"/>
<accession>A0A542XTJ3</accession>
<evidence type="ECO:0000313" key="6">
    <source>
        <dbReference type="EMBL" id="TQL39166.1"/>
    </source>
</evidence>
<dbReference type="Proteomes" id="UP000677457">
    <property type="component" value="Unassembled WGS sequence"/>
</dbReference>
<dbReference type="PRINTS" id="PR00080">
    <property type="entry name" value="SDRFAMILY"/>
</dbReference>
<evidence type="ECO:0000256" key="2">
    <source>
        <dbReference type="ARBA" id="ARBA00022857"/>
    </source>
</evidence>
<dbReference type="CDD" id="cd05324">
    <property type="entry name" value="carb_red_PTCR-like_SDR_c"/>
    <property type="match status" value="1"/>
</dbReference>
<keyword evidence="8" id="KW-1185">Reference proteome</keyword>
<sequence>MSREGKRVAVVTGANRGLGYAIVRRLAEQGLHVVLTARSEQAAERAAAKLRDKGLSISSHQLDVTDPASVVRVMADTGTTYGRLDVLVNNAAVAIDRGQQASAVDMEKVRATIDANLMGAWRCCTAAVPEMRKLDYGRIVNVTTHMSTFGQMGSGSVAYRVSKTGLNALTCILATELREANILVNAASPGKIDTRMAYGKAEQSPDEAADTFAWLATLPDDGPTGQLFHRREPLHW</sequence>
<dbReference type="InterPro" id="IPR036291">
    <property type="entry name" value="NAD(P)-bd_dom_sf"/>
</dbReference>
<keyword evidence="2" id="KW-0521">NADP</keyword>
<dbReference type="Gene3D" id="3.40.50.720">
    <property type="entry name" value="NAD(P)-binding Rossmann-like Domain"/>
    <property type="match status" value="1"/>
</dbReference>
<name>A0A542XTJ3_SALAC</name>
<proteinExistence type="inferred from homology"/>
<dbReference type="PANTHER" id="PTHR43963:SF6">
    <property type="entry name" value="CHAIN DEHYDROGENASE FAMILY PROTEIN, PUTATIVE (AFU_ORTHOLOGUE AFUA_3G15350)-RELATED"/>
    <property type="match status" value="1"/>
</dbReference>
<evidence type="ECO:0000256" key="3">
    <source>
        <dbReference type="ARBA" id="ARBA00023002"/>
    </source>
</evidence>
<comment type="similarity">
    <text evidence="1 4">Belongs to the short-chain dehydrogenases/reductases (SDR) family.</text>
</comment>
<dbReference type="GeneID" id="93773550"/>
<dbReference type="InterPro" id="IPR002347">
    <property type="entry name" value="SDR_fam"/>
</dbReference>
<organism evidence="6 7">
    <name type="scientific">Salinispora arenicola</name>
    <dbReference type="NCBI Taxonomy" id="168697"/>
    <lineage>
        <taxon>Bacteria</taxon>
        <taxon>Bacillati</taxon>
        <taxon>Actinomycetota</taxon>
        <taxon>Actinomycetes</taxon>
        <taxon>Micromonosporales</taxon>
        <taxon>Micromonosporaceae</taxon>
        <taxon>Salinispora</taxon>
    </lineage>
</organism>
<dbReference type="GO" id="GO:0016616">
    <property type="term" value="F:oxidoreductase activity, acting on the CH-OH group of donors, NAD or NADP as acceptor"/>
    <property type="evidence" value="ECO:0007669"/>
    <property type="project" value="InterPro"/>
</dbReference>
<evidence type="ECO:0000256" key="4">
    <source>
        <dbReference type="RuleBase" id="RU000363"/>
    </source>
</evidence>
<dbReference type="PANTHER" id="PTHR43963">
    <property type="entry name" value="CARBONYL REDUCTASE 1-RELATED"/>
    <property type="match status" value="1"/>
</dbReference>
<evidence type="ECO:0000313" key="8">
    <source>
        <dbReference type="Proteomes" id="UP000677457"/>
    </source>
</evidence>
<evidence type="ECO:0000313" key="7">
    <source>
        <dbReference type="Proteomes" id="UP000315983"/>
    </source>
</evidence>
<gene>
    <name evidence="6" type="ORF">FB564_4405</name>
    <name evidence="5" type="ORF">Sar04_48140</name>
</gene>
<dbReference type="RefSeq" id="WP_043546978.1">
    <property type="nucleotide sequence ID" value="NZ_BOQM01000058.1"/>
</dbReference>
<dbReference type="SUPFAM" id="SSF51735">
    <property type="entry name" value="NAD(P)-binding Rossmann-fold domains"/>
    <property type="match status" value="1"/>
</dbReference>
<evidence type="ECO:0000256" key="1">
    <source>
        <dbReference type="ARBA" id="ARBA00006484"/>
    </source>
</evidence>